<evidence type="ECO:0000256" key="14">
    <source>
        <dbReference type="ARBA" id="ARBA00047879"/>
    </source>
</evidence>
<comment type="caution">
    <text evidence="28">The sequence shown here is derived from an EMBL/GenBank/DDBJ whole genome shotgun (WGS) entry which is preliminary data.</text>
</comment>
<comment type="catalytic activity">
    <reaction evidence="9">
        <text>(9Z)-octadecenoate + glycine = N-(9Z-octadecenoyl)glycine + H2O</text>
        <dbReference type="Rhea" id="RHEA:51316"/>
        <dbReference type="ChEBI" id="CHEBI:15377"/>
        <dbReference type="ChEBI" id="CHEBI:30823"/>
        <dbReference type="ChEBI" id="CHEBI:57305"/>
        <dbReference type="ChEBI" id="CHEBI:133992"/>
    </reaction>
    <physiologicalReaction direction="right-to-left" evidence="9">
        <dbReference type="Rhea" id="RHEA:51318"/>
    </physiologicalReaction>
</comment>
<evidence type="ECO:0000256" key="20">
    <source>
        <dbReference type="ARBA" id="ARBA00048729"/>
    </source>
</evidence>
<comment type="function">
    <text evidence="8">Secreted enzyme that regulates the endogenous N-fatty acyl amino acid (NAAs) tissue and circulating levels by functioning as a bidirectional NAA synthase/hydrolase. It condenses free fatty acids and free amino acids to generate NAAs and bidirectionally catalyzes the reverse hydrolysis reaction. Some of these NAAs stimulate oxidative metabolism via mitochondrial uncoupling, increasing energy expenditure in a UPC1-independent manner. Thereby, this secreted protein may indirectly regulate whole body energy expenditure. PM20D1 circulates in tight association with both low- and high-density (LDL and HDL,respectively) lipoprotein particles.</text>
</comment>
<dbReference type="GO" id="GO:0006508">
    <property type="term" value="P:proteolysis"/>
    <property type="evidence" value="ECO:0007669"/>
    <property type="project" value="UniProtKB-KW"/>
</dbReference>
<dbReference type="GO" id="GO:1990845">
    <property type="term" value="P:adaptive thermogenesis"/>
    <property type="evidence" value="ECO:0007669"/>
    <property type="project" value="UniProtKB-ARBA"/>
</dbReference>
<evidence type="ECO:0000256" key="3">
    <source>
        <dbReference type="ARBA" id="ARBA00022670"/>
    </source>
</evidence>
<comment type="catalytic activity">
    <reaction evidence="26">
        <text>N-(9Z-octadecenoyl)-L-lysine + H2O = L-lysine + (9Z)-octadecenoate</text>
        <dbReference type="Rhea" id="RHEA:64192"/>
        <dbReference type="ChEBI" id="CHEBI:15377"/>
        <dbReference type="ChEBI" id="CHEBI:30823"/>
        <dbReference type="ChEBI" id="CHEBI:32551"/>
        <dbReference type="ChEBI" id="CHEBI:149731"/>
    </reaction>
    <physiologicalReaction direction="left-to-right" evidence="26">
        <dbReference type="Rhea" id="RHEA:64193"/>
    </physiologicalReaction>
</comment>
<evidence type="ECO:0000259" key="27">
    <source>
        <dbReference type="Pfam" id="PF07687"/>
    </source>
</evidence>
<comment type="catalytic activity">
    <reaction evidence="23">
        <text>an N-acyl-aromatic L-alpha-amino acid + H2O = an aromatic L-alpha-amino acid + a carboxylate</text>
        <dbReference type="Rhea" id="RHEA:54184"/>
        <dbReference type="ChEBI" id="CHEBI:15377"/>
        <dbReference type="ChEBI" id="CHEBI:29067"/>
        <dbReference type="ChEBI" id="CHEBI:84824"/>
        <dbReference type="ChEBI" id="CHEBI:138093"/>
        <dbReference type="EC" id="3.5.1.114"/>
    </reaction>
    <physiologicalReaction direction="left-to-right" evidence="23">
        <dbReference type="Rhea" id="RHEA:54185"/>
    </physiologicalReaction>
    <physiologicalReaction direction="right-to-left" evidence="23">
        <dbReference type="Rhea" id="RHEA:54186"/>
    </physiologicalReaction>
</comment>
<reference evidence="28" key="3">
    <citation type="submission" date="2023-05" db="EMBL/GenBank/DDBJ databases">
        <authorList>
            <person name="Smith C.H."/>
        </authorList>
    </citation>
    <scope>NUCLEOTIDE SEQUENCE</scope>
    <source>
        <strain evidence="28">CHS0354</strain>
        <tissue evidence="28">Mantle</tissue>
    </source>
</reference>
<comment type="catalytic activity">
    <reaction evidence="12">
        <text>N-(9Z-octadecenoyl)-L-tyrosine + H2O = L-tyrosine + (9Z)-octadecenoate</text>
        <dbReference type="Rhea" id="RHEA:64184"/>
        <dbReference type="ChEBI" id="CHEBI:15377"/>
        <dbReference type="ChEBI" id="CHEBI:30823"/>
        <dbReference type="ChEBI" id="CHEBI:58315"/>
        <dbReference type="ChEBI" id="CHEBI:149734"/>
    </reaction>
    <physiologicalReaction direction="left-to-right" evidence="12">
        <dbReference type="Rhea" id="RHEA:64185"/>
    </physiologicalReaction>
</comment>
<dbReference type="GO" id="GO:0043604">
    <property type="term" value="P:amide biosynthetic process"/>
    <property type="evidence" value="ECO:0007669"/>
    <property type="project" value="TreeGrafter"/>
</dbReference>
<keyword evidence="3" id="KW-0645">Protease</keyword>
<keyword evidence="4" id="KW-0479">Metal-binding</keyword>
<comment type="catalytic activity">
    <reaction evidence="21">
        <text>N-(9Z-octadecenoyl)-L-tryptophan + H2O = L-tryptophan + (9Z)-octadecenoate</text>
        <dbReference type="Rhea" id="RHEA:64176"/>
        <dbReference type="ChEBI" id="CHEBI:15377"/>
        <dbReference type="ChEBI" id="CHEBI:30823"/>
        <dbReference type="ChEBI" id="CHEBI:57912"/>
        <dbReference type="ChEBI" id="CHEBI:149733"/>
    </reaction>
    <physiologicalReaction direction="left-to-right" evidence="21">
        <dbReference type="Rhea" id="RHEA:64177"/>
    </physiologicalReaction>
</comment>
<comment type="catalytic activity">
    <reaction evidence="22">
        <text>N-(9Z-octadecenoyl)-L-leucine + H2O = L-leucine + (9Z)-octadecenoate</text>
        <dbReference type="Rhea" id="RHEA:51360"/>
        <dbReference type="ChEBI" id="CHEBI:15377"/>
        <dbReference type="ChEBI" id="CHEBI:30823"/>
        <dbReference type="ChEBI" id="CHEBI:57427"/>
        <dbReference type="ChEBI" id="CHEBI:134035"/>
    </reaction>
    <physiologicalReaction direction="left-to-right" evidence="22">
        <dbReference type="Rhea" id="RHEA:51361"/>
    </physiologicalReaction>
    <physiologicalReaction direction="right-to-left" evidence="22">
        <dbReference type="Rhea" id="RHEA:51362"/>
    </physiologicalReaction>
</comment>
<dbReference type="FunFam" id="1.10.150.900:FF:000003">
    <property type="entry name" value="N-fatty-acyl-amino acid synthase/hydrolase PM20D1"/>
    <property type="match status" value="1"/>
</dbReference>
<evidence type="ECO:0000313" key="28">
    <source>
        <dbReference type="EMBL" id="KAK3610576.1"/>
    </source>
</evidence>
<evidence type="ECO:0000256" key="8">
    <source>
        <dbReference type="ARBA" id="ARBA00046147"/>
    </source>
</evidence>
<comment type="catalytic activity">
    <reaction evidence="11">
        <text>N-octadecanoyl-L-phenylalanine + H2O = octadecanoate + L-phenylalanine</text>
        <dbReference type="Rhea" id="RHEA:64128"/>
        <dbReference type="ChEBI" id="CHEBI:15377"/>
        <dbReference type="ChEBI" id="CHEBI:25629"/>
        <dbReference type="ChEBI" id="CHEBI:58095"/>
        <dbReference type="ChEBI" id="CHEBI:149700"/>
    </reaction>
    <physiologicalReaction direction="left-to-right" evidence="11">
        <dbReference type="Rhea" id="RHEA:64129"/>
    </physiologicalReaction>
</comment>
<evidence type="ECO:0000256" key="26">
    <source>
        <dbReference type="ARBA" id="ARBA00049457"/>
    </source>
</evidence>
<comment type="catalytic activity">
    <reaction evidence="24">
        <text>L-phenylalanine + (9Z)-octadecenoate = N-(9Z-octadecenoyl)-L-phenylalanine + H2O</text>
        <dbReference type="Rhea" id="RHEA:51300"/>
        <dbReference type="ChEBI" id="CHEBI:15377"/>
        <dbReference type="ChEBI" id="CHEBI:30823"/>
        <dbReference type="ChEBI" id="CHEBI:58095"/>
        <dbReference type="ChEBI" id="CHEBI:134020"/>
    </reaction>
    <physiologicalReaction direction="left-to-right" evidence="24">
        <dbReference type="Rhea" id="RHEA:51301"/>
    </physiologicalReaction>
    <physiologicalReaction direction="right-to-left" evidence="24">
        <dbReference type="Rhea" id="RHEA:51302"/>
    </physiologicalReaction>
</comment>
<dbReference type="PANTHER" id="PTHR45962:SF1">
    <property type="entry name" value="N-FATTY-ACYL-AMINO ACID SYNTHASE_HYDROLASE PM20D1"/>
    <property type="match status" value="1"/>
</dbReference>
<evidence type="ECO:0000256" key="4">
    <source>
        <dbReference type="ARBA" id="ARBA00022723"/>
    </source>
</evidence>
<dbReference type="GO" id="GO:0006520">
    <property type="term" value="P:amino acid metabolic process"/>
    <property type="evidence" value="ECO:0007669"/>
    <property type="project" value="TreeGrafter"/>
</dbReference>
<evidence type="ECO:0000256" key="12">
    <source>
        <dbReference type="ARBA" id="ARBA00047866"/>
    </source>
</evidence>
<accession>A0AAE0WDE1</accession>
<gene>
    <name evidence="28" type="ORF">CHS0354_009016</name>
</gene>
<comment type="catalytic activity">
    <reaction evidence="25">
        <text>N-(5Z,8Z,11Z,14Z-eicosatetraenoyl)-L-serine + H2O = (5Z,8Z,11Z,14Z)-eicosatetraenoate + L-serine</text>
        <dbReference type="Rhea" id="RHEA:64116"/>
        <dbReference type="ChEBI" id="CHEBI:15377"/>
        <dbReference type="ChEBI" id="CHEBI:32395"/>
        <dbReference type="ChEBI" id="CHEBI:33384"/>
        <dbReference type="ChEBI" id="CHEBI:149697"/>
    </reaction>
    <physiologicalReaction direction="left-to-right" evidence="25">
        <dbReference type="Rhea" id="RHEA:64117"/>
    </physiologicalReaction>
    <physiologicalReaction direction="right-to-left" evidence="25">
        <dbReference type="Rhea" id="RHEA:64118"/>
    </physiologicalReaction>
</comment>
<comment type="catalytic activity">
    <reaction evidence="17">
        <text>N-(5Z,8Z,11Z,14Z)-eicosatetraenoyl-glycine + H2O = (5Z,8Z,11Z,14Z)-eicosatetraenoate + glycine</text>
        <dbReference type="Rhea" id="RHEA:64108"/>
        <dbReference type="ChEBI" id="CHEBI:15377"/>
        <dbReference type="ChEBI" id="CHEBI:32395"/>
        <dbReference type="ChEBI" id="CHEBI:57305"/>
        <dbReference type="ChEBI" id="CHEBI:59002"/>
    </reaction>
    <physiologicalReaction direction="left-to-right" evidence="17">
        <dbReference type="Rhea" id="RHEA:64109"/>
    </physiologicalReaction>
    <physiologicalReaction direction="right-to-left" evidence="17">
        <dbReference type="Rhea" id="RHEA:64110"/>
    </physiologicalReaction>
</comment>
<evidence type="ECO:0000256" key="5">
    <source>
        <dbReference type="ARBA" id="ARBA00022801"/>
    </source>
</evidence>
<comment type="catalytic activity">
    <reaction evidence="15">
        <text>N-(9Z-octadecenoyl)-L-methionine + H2O = (9Z)-octadecenoate + L-methionine</text>
        <dbReference type="Rhea" id="RHEA:64144"/>
        <dbReference type="ChEBI" id="CHEBI:15377"/>
        <dbReference type="ChEBI" id="CHEBI:30823"/>
        <dbReference type="ChEBI" id="CHEBI:57844"/>
        <dbReference type="ChEBI" id="CHEBI:149732"/>
    </reaction>
    <physiologicalReaction direction="left-to-right" evidence="15">
        <dbReference type="Rhea" id="RHEA:64145"/>
    </physiologicalReaction>
</comment>
<keyword evidence="5" id="KW-0378">Hydrolase</keyword>
<comment type="pathway">
    <text evidence="1">Lipid metabolism; fatty acid metabolism.</text>
</comment>
<evidence type="ECO:0000256" key="24">
    <source>
        <dbReference type="ARBA" id="ARBA00048879"/>
    </source>
</evidence>
<dbReference type="SUPFAM" id="SSF53187">
    <property type="entry name" value="Zn-dependent exopeptidases"/>
    <property type="match status" value="1"/>
</dbReference>
<dbReference type="Pfam" id="PF07687">
    <property type="entry name" value="M20_dimer"/>
    <property type="match status" value="1"/>
</dbReference>
<comment type="catalytic activity">
    <reaction evidence="18">
        <text>an N-acyl-L-amino acid + H2O = an L-alpha-amino acid + a carboxylate</text>
        <dbReference type="Rhea" id="RHEA:15565"/>
        <dbReference type="ChEBI" id="CHEBI:15377"/>
        <dbReference type="ChEBI" id="CHEBI:29067"/>
        <dbReference type="ChEBI" id="CHEBI:59869"/>
        <dbReference type="ChEBI" id="CHEBI:59874"/>
        <dbReference type="EC" id="3.5.1.14"/>
    </reaction>
    <physiologicalReaction direction="left-to-right" evidence="18">
        <dbReference type="Rhea" id="RHEA:15566"/>
    </physiologicalReaction>
    <physiologicalReaction direction="right-to-left" evidence="18">
        <dbReference type="Rhea" id="RHEA:15567"/>
    </physiologicalReaction>
</comment>
<dbReference type="Proteomes" id="UP001195483">
    <property type="component" value="Unassembled WGS sequence"/>
</dbReference>
<dbReference type="EMBL" id="JAEAOA010000587">
    <property type="protein sequence ID" value="KAK3610576.1"/>
    <property type="molecule type" value="Genomic_DNA"/>
</dbReference>
<evidence type="ECO:0000256" key="13">
    <source>
        <dbReference type="ARBA" id="ARBA00047874"/>
    </source>
</evidence>
<dbReference type="GO" id="GO:0043605">
    <property type="term" value="P:amide catabolic process"/>
    <property type="evidence" value="ECO:0007669"/>
    <property type="project" value="UniProtKB-ARBA"/>
</dbReference>
<evidence type="ECO:0000256" key="17">
    <source>
        <dbReference type="ARBA" id="ARBA00048402"/>
    </source>
</evidence>
<evidence type="ECO:0000256" key="18">
    <source>
        <dbReference type="ARBA" id="ARBA00048579"/>
    </source>
</evidence>
<evidence type="ECO:0000256" key="9">
    <source>
        <dbReference type="ARBA" id="ARBA00047450"/>
    </source>
</evidence>
<dbReference type="GO" id="GO:0004046">
    <property type="term" value="F:aminoacylase activity"/>
    <property type="evidence" value="ECO:0007669"/>
    <property type="project" value="UniProtKB-EC"/>
</dbReference>
<reference evidence="28" key="1">
    <citation type="journal article" date="2021" name="Genome Biol. Evol.">
        <title>A High-Quality Reference Genome for a Parasitic Bivalve with Doubly Uniparental Inheritance (Bivalvia: Unionida).</title>
        <authorList>
            <person name="Smith C.H."/>
        </authorList>
    </citation>
    <scope>NUCLEOTIDE SEQUENCE</scope>
    <source>
        <strain evidence="28">CHS0354</strain>
    </source>
</reference>
<proteinExistence type="inferred from homology"/>
<comment type="catalytic activity">
    <reaction evidence="16">
        <text>N-(9Z-octadecenoyl)-L-asparagine + H2O = L-asparagine + (9Z)-octadecenoate</text>
        <dbReference type="Rhea" id="RHEA:64136"/>
        <dbReference type="ChEBI" id="CHEBI:15377"/>
        <dbReference type="ChEBI" id="CHEBI:30823"/>
        <dbReference type="ChEBI" id="CHEBI:58048"/>
        <dbReference type="ChEBI" id="CHEBI:149730"/>
    </reaction>
    <physiologicalReaction direction="left-to-right" evidence="16">
        <dbReference type="Rhea" id="RHEA:64137"/>
    </physiologicalReaction>
</comment>
<evidence type="ECO:0000256" key="19">
    <source>
        <dbReference type="ARBA" id="ARBA00048597"/>
    </source>
</evidence>
<dbReference type="Gene3D" id="3.30.70.360">
    <property type="match status" value="1"/>
</dbReference>
<dbReference type="GO" id="GO:0046872">
    <property type="term" value="F:metal ion binding"/>
    <property type="evidence" value="ECO:0007669"/>
    <property type="project" value="UniProtKB-KW"/>
</dbReference>
<evidence type="ECO:0000256" key="25">
    <source>
        <dbReference type="ARBA" id="ARBA00049100"/>
    </source>
</evidence>
<dbReference type="Gene3D" id="1.10.150.900">
    <property type="match status" value="1"/>
</dbReference>
<sequence>MKLLATIVLSFAAVFCTVLLVIVVRTFTLTVRSDGVKQCEKLDHDFIPATEEVLERFRKAIRFQTVSQELHVYNRPELERLLDFIHSDYPTIHSSSLVEHEVVGNYSLLYSIKGSNSALQPYILMAHLDVVPVADPDKWEAPPFEGEIRNGFIYGRGTIDFKQGVIGILEALEYLLASGRKPVRGFYVAFGHDEEVSGQDGARAIGDLLMKRGVHGVEFILDEGLTIVNNVIPGIDRPVAMVGSSEKGQVFLELLVKGTPSHSSMPEPESPIGILANAVARLEKYPQPSMFGYGPEKDTFEHLAPEMKLPFRMVMTNLWLFGPVVSWILSLKPVTNAIIRTVTAVTMFQAGVKINVNAPDARAYVNHRIHPAQSIEQVIEYDRQIINDDRVQITVLYRQEALPISPSGDNDFGYQTIKNSIRQVWTESVVAPGTLIGNTDTKHYTKLSNNIYRFSPTFMFQEDVPRFHGNNERISIKNYEQAINFYYHLMRNSDKEKLTPSHSHGEL</sequence>
<evidence type="ECO:0000256" key="2">
    <source>
        <dbReference type="ARBA" id="ARBA00006247"/>
    </source>
</evidence>
<dbReference type="InterPro" id="IPR011650">
    <property type="entry name" value="Peptidase_M20_dimer"/>
</dbReference>
<comment type="similarity">
    <text evidence="2">Belongs to the peptidase M20A family.</text>
</comment>
<dbReference type="InterPro" id="IPR047177">
    <property type="entry name" value="Pept_M20A"/>
</dbReference>
<protein>
    <recommendedName>
        <fullName evidence="27">Peptidase M20 dimerisation domain-containing protein</fullName>
    </recommendedName>
</protein>
<feature type="domain" description="Peptidase M20 dimerisation" evidence="27">
    <location>
        <begin position="246"/>
        <end position="388"/>
    </location>
</feature>
<comment type="catalytic activity">
    <reaction evidence="14">
        <text>N-hexadecanoyl-L-phenylalanine + H2O = hexadecanoate + L-phenylalanine</text>
        <dbReference type="Rhea" id="RHEA:64124"/>
        <dbReference type="ChEBI" id="CHEBI:7896"/>
        <dbReference type="ChEBI" id="CHEBI:15377"/>
        <dbReference type="ChEBI" id="CHEBI:58095"/>
        <dbReference type="ChEBI" id="CHEBI:149699"/>
    </reaction>
    <physiologicalReaction direction="left-to-right" evidence="14">
        <dbReference type="Rhea" id="RHEA:64125"/>
    </physiologicalReaction>
</comment>
<reference evidence="28" key="2">
    <citation type="journal article" date="2021" name="Genome Biol. Evol.">
        <title>Developing a high-quality reference genome for a parasitic bivalve with doubly uniparental inheritance (Bivalvia: Unionida).</title>
        <authorList>
            <person name="Smith C.H."/>
        </authorList>
    </citation>
    <scope>NUCLEOTIDE SEQUENCE</scope>
    <source>
        <strain evidence="28">CHS0354</strain>
        <tissue evidence="28">Mantle</tissue>
    </source>
</reference>
<comment type="catalytic activity">
    <reaction evidence="10">
        <text>N-(4Z,7Z,10Z,13Z,16Z,19Z-docosahexaenoyl)-L-phenylalanine + H2O = (4Z,7Z,10Z,13Z,16Z,19Z)-docosahexaenoate + L-phenylalanine</text>
        <dbReference type="Rhea" id="RHEA:64132"/>
        <dbReference type="ChEBI" id="CHEBI:15377"/>
        <dbReference type="ChEBI" id="CHEBI:58095"/>
        <dbReference type="ChEBI" id="CHEBI:77016"/>
        <dbReference type="ChEBI" id="CHEBI:149701"/>
    </reaction>
    <physiologicalReaction direction="left-to-right" evidence="10">
        <dbReference type="Rhea" id="RHEA:64133"/>
    </physiologicalReaction>
</comment>
<dbReference type="SUPFAM" id="SSF55031">
    <property type="entry name" value="Bacterial exopeptidase dimerisation domain"/>
    <property type="match status" value="1"/>
</dbReference>
<evidence type="ECO:0000256" key="21">
    <source>
        <dbReference type="ARBA" id="ARBA00048822"/>
    </source>
</evidence>
<dbReference type="InterPro" id="IPR002933">
    <property type="entry name" value="Peptidase_M20"/>
</dbReference>
<comment type="catalytic activity">
    <reaction evidence="19">
        <text>N-(9Z-octadecenoyl)-L-serine + H2O = L-serine + (9Z)-octadecenoate</text>
        <dbReference type="Rhea" id="RHEA:51352"/>
        <dbReference type="ChEBI" id="CHEBI:15377"/>
        <dbReference type="ChEBI" id="CHEBI:30823"/>
        <dbReference type="ChEBI" id="CHEBI:33384"/>
        <dbReference type="ChEBI" id="CHEBI:134031"/>
    </reaction>
    <physiologicalReaction direction="left-to-right" evidence="19">
        <dbReference type="Rhea" id="RHEA:51353"/>
    </physiologicalReaction>
</comment>
<dbReference type="GO" id="GO:0006629">
    <property type="term" value="P:lipid metabolic process"/>
    <property type="evidence" value="ECO:0007669"/>
    <property type="project" value="UniProtKB-ARBA"/>
</dbReference>
<dbReference type="Gene3D" id="3.40.630.10">
    <property type="entry name" value="Zn peptidases"/>
    <property type="match status" value="1"/>
</dbReference>
<evidence type="ECO:0000256" key="6">
    <source>
        <dbReference type="ARBA" id="ARBA00022833"/>
    </source>
</evidence>
<evidence type="ECO:0000256" key="22">
    <source>
        <dbReference type="ARBA" id="ARBA00048827"/>
    </source>
</evidence>
<dbReference type="GO" id="GO:0008233">
    <property type="term" value="F:peptidase activity"/>
    <property type="evidence" value="ECO:0007669"/>
    <property type="project" value="UniProtKB-KW"/>
</dbReference>
<keyword evidence="29" id="KW-1185">Reference proteome</keyword>
<evidence type="ECO:0000256" key="16">
    <source>
        <dbReference type="ARBA" id="ARBA00048380"/>
    </source>
</evidence>
<organism evidence="28 29">
    <name type="scientific">Potamilus streckersoni</name>
    <dbReference type="NCBI Taxonomy" id="2493646"/>
    <lineage>
        <taxon>Eukaryota</taxon>
        <taxon>Metazoa</taxon>
        <taxon>Spiralia</taxon>
        <taxon>Lophotrochozoa</taxon>
        <taxon>Mollusca</taxon>
        <taxon>Bivalvia</taxon>
        <taxon>Autobranchia</taxon>
        <taxon>Heteroconchia</taxon>
        <taxon>Palaeoheterodonta</taxon>
        <taxon>Unionida</taxon>
        <taxon>Unionoidea</taxon>
        <taxon>Unionidae</taxon>
        <taxon>Ambleminae</taxon>
        <taxon>Lampsilini</taxon>
        <taxon>Potamilus</taxon>
    </lineage>
</organism>
<keyword evidence="6" id="KW-0862">Zinc</keyword>
<dbReference type="Pfam" id="PF01546">
    <property type="entry name" value="Peptidase_M20"/>
    <property type="match status" value="1"/>
</dbReference>
<dbReference type="InterPro" id="IPR036264">
    <property type="entry name" value="Bact_exopeptidase_dim_dom"/>
</dbReference>
<evidence type="ECO:0000256" key="15">
    <source>
        <dbReference type="ARBA" id="ARBA00048145"/>
    </source>
</evidence>
<dbReference type="PANTHER" id="PTHR45962">
    <property type="entry name" value="N-FATTY-ACYL-AMINO ACID SYNTHASE/HYDROLASE PM20D1"/>
    <property type="match status" value="1"/>
</dbReference>
<evidence type="ECO:0000256" key="7">
    <source>
        <dbReference type="ARBA" id="ARBA00034698"/>
    </source>
</evidence>
<evidence type="ECO:0000256" key="10">
    <source>
        <dbReference type="ARBA" id="ARBA00047567"/>
    </source>
</evidence>
<dbReference type="FunFam" id="3.40.630.10:FF:000027">
    <property type="entry name" value="N-fatty-acyl-amino acid synthase/hydrolase PM20D1"/>
    <property type="match status" value="1"/>
</dbReference>
<evidence type="ECO:0000313" key="29">
    <source>
        <dbReference type="Proteomes" id="UP001195483"/>
    </source>
</evidence>
<comment type="pathway">
    <text evidence="7">Amino-acid metabolism.</text>
</comment>
<dbReference type="AlphaFoldDB" id="A0AAE0WDE1"/>
<dbReference type="GO" id="GO:0005576">
    <property type="term" value="C:extracellular region"/>
    <property type="evidence" value="ECO:0007669"/>
    <property type="project" value="UniProtKB-ARBA"/>
</dbReference>
<dbReference type="CDD" id="cd05674">
    <property type="entry name" value="M20_yscS"/>
    <property type="match status" value="1"/>
</dbReference>
<comment type="catalytic activity">
    <reaction evidence="20">
        <text>N-(9Z-octadecenoyl)-L-glutamine + H2O = L-glutamine + (9Z)-octadecenoate</text>
        <dbReference type="Rhea" id="RHEA:51356"/>
        <dbReference type="ChEBI" id="CHEBI:15377"/>
        <dbReference type="ChEBI" id="CHEBI:30823"/>
        <dbReference type="ChEBI" id="CHEBI:58359"/>
        <dbReference type="ChEBI" id="CHEBI:134033"/>
    </reaction>
    <physiologicalReaction direction="left-to-right" evidence="20">
        <dbReference type="Rhea" id="RHEA:51357"/>
    </physiologicalReaction>
</comment>
<evidence type="ECO:0000256" key="1">
    <source>
        <dbReference type="ARBA" id="ARBA00004872"/>
    </source>
</evidence>
<comment type="catalytic activity">
    <reaction evidence="13">
        <text>(5Z,8Z,11Z,14Z)-eicosatetraenoate + L-phenylalanine = N-(5Z,8Z,11Z,14Z-eicosatetraenoyl)-L-phenylalanine + H2O</text>
        <dbReference type="Rhea" id="RHEA:51312"/>
        <dbReference type="ChEBI" id="CHEBI:15377"/>
        <dbReference type="ChEBI" id="CHEBI:32395"/>
        <dbReference type="ChEBI" id="CHEBI:58095"/>
        <dbReference type="ChEBI" id="CHEBI:134022"/>
    </reaction>
    <physiologicalReaction direction="left-to-right" evidence="13">
        <dbReference type="Rhea" id="RHEA:51313"/>
    </physiologicalReaction>
    <physiologicalReaction direction="right-to-left" evidence="13">
        <dbReference type="Rhea" id="RHEA:51314"/>
    </physiologicalReaction>
</comment>
<evidence type="ECO:0000256" key="23">
    <source>
        <dbReference type="ARBA" id="ARBA00048840"/>
    </source>
</evidence>
<name>A0AAE0WDE1_9BIVA</name>
<evidence type="ECO:0000256" key="11">
    <source>
        <dbReference type="ARBA" id="ARBA00047723"/>
    </source>
</evidence>